<evidence type="ECO:0000256" key="1">
    <source>
        <dbReference type="ARBA" id="ARBA00001910"/>
    </source>
</evidence>
<evidence type="ECO:0000256" key="12">
    <source>
        <dbReference type="ARBA" id="ARBA00023026"/>
    </source>
</evidence>
<dbReference type="EC" id="3.4.14.10" evidence="4"/>
<dbReference type="InterPro" id="IPR023828">
    <property type="entry name" value="Peptidase_S8_Ser-AS"/>
</dbReference>
<dbReference type="InterPro" id="IPR015366">
    <property type="entry name" value="S53_propep"/>
</dbReference>
<keyword evidence="13" id="KW-0865">Zymogen</keyword>
<comment type="catalytic activity">
    <reaction evidence="1">
        <text>Release of an N-terminal tripeptide from a polypeptide.</text>
        <dbReference type="EC" id="3.4.14.10"/>
    </reaction>
</comment>
<dbReference type="Pfam" id="PF09286">
    <property type="entry name" value="Pro-kuma_activ"/>
    <property type="match status" value="1"/>
</dbReference>
<dbReference type="GO" id="GO:0006508">
    <property type="term" value="P:proteolysis"/>
    <property type="evidence" value="ECO:0007669"/>
    <property type="project" value="UniProtKB-KW"/>
</dbReference>
<keyword evidence="11 15" id="KW-0106">Calcium</keyword>
<keyword evidence="10 15" id="KW-0720">Serine protease</keyword>
<dbReference type="PANTHER" id="PTHR14218">
    <property type="entry name" value="PROTEASE S8 TRIPEPTIDYL PEPTIDASE I CLN2"/>
    <property type="match status" value="1"/>
</dbReference>
<accession>A0A5J5EQA9</accession>
<dbReference type="GO" id="GO:0046872">
    <property type="term" value="F:metal ion binding"/>
    <property type="evidence" value="ECO:0007669"/>
    <property type="project" value="UniProtKB-UniRule"/>
</dbReference>
<dbReference type="GO" id="GO:0004252">
    <property type="term" value="F:serine-type endopeptidase activity"/>
    <property type="evidence" value="ECO:0007669"/>
    <property type="project" value="UniProtKB-UniRule"/>
</dbReference>
<evidence type="ECO:0000256" key="10">
    <source>
        <dbReference type="ARBA" id="ARBA00022825"/>
    </source>
</evidence>
<evidence type="ECO:0000256" key="15">
    <source>
        <dbReference type="PROSITE-ProRule" id="PRU01032"/>
    </source>
</evidence>
<dbReference type="Gene3D" id="3.40.50.200">
    <property type="entry name" value="Peptidase S8/S53 domain"/>
    <property type="match status" value="1"/>
</dbReference>
<dbReference type="CDD" id="cd11377">
    <property type="entry name" value="Pro-peptidase_S53"/>
    <property type="match status" value="1"/>
</dbReference>
<feature type="chain" id="PRO_5023906270" description="tripeptidyl-peptidase II" evidence="16">
    <location>
        <begin position="17"/>
        <end position="600"/>
    </location>
</feature>
<evidence type="ECO:0000256" key="4">
    <source>
        <dbReference type="ARBA" id="ARBA00012462"/>
    </source>
</evidence>
<evidence type="ECO:0000259" key="17">
    <source>
        <dbReference type="PROSITE" id="PS51695"/>
    </source>
</evidence>
<feature type="binding site" evidence="15">
    <location>
        <position position="548"/>
    </location>
    <ligand>
        <name>Ca(2+)</name>
        <dbReference type="ChEBI" id="CHEBI:29108"/>
    </ligand>
</feature>
<dbReference type="FunFam" id="3.40.50.200:FF:000015">
    <property type="entry name" value="Tripeptidyl peptidase A"/>
    <property type="match status" value="1"/>
</dbReference>
<evidence type="ECO:0000313" key="19">
    <source>
        <dbReference type="Proteomes" id="UP000326924"/>
    </source>
</evidence>
<feature type="domain" description="Peptidase S53" evidence="17">
    <location>
        <begin position="217"/>
        <end position="600"/>
    </location>
</feature>
<dbReference type="PROSITE" id="PS51695">
    <property type="entry name" value="SEDOLISIN"/>
    <property type="match status" value="1"/>
</dbReference>
<evidence type="ECO:0000256" key="5">
    <source>
        <dbReference type="ARBA" id="ARBA00022525"/>
    </source>
</evidence>
<dbReference type="SMART" id="SM00944">
    <property type="entry name" value="Pro-kuma_activ"/>
    <property type="match status" value="1"/>
</dbReference>
<comment type="cofactor">
    <cofactor evidence="15">
        <name>Ca(2+)</name>
        <dbReference type="ChEBI" id="CHEBI:29108"/>
    </cofactor>
    <text evidence="15">Binds 1 Ca(2+) ion per subunit.</text>
</comment>
<dbReference type="PROSITE" id="PS00138">
    <property type="entry name" value="SUBTILASE_SER"/>
    <property type="match status" value="1"/>
</dbReference>
<feature type="active site" description="Charge relay system" evidence="15">
    <location>
        <position position="506"/>
    </location>
</feature>
<dbReference type="Pfam" id="PF00082">
    <property type="entry name" value="Peptidase_S8"/>
    <property type="match status" value="1"/>
</dbReference>
<dbReference type="GO" id="GO:0008240">
    <property type="term" value="F:tripeptidyl-peptidase activity"/>
    <property type="evidence" value="ECO:0007669"/>
    <property type="project" value="UniProtKB-EC"/>
</dbReference>
<comment type="function">
    <text evidence="2">Secreted tripeptidyl-peptidase which degrades proteins at acidic pHs and is involved in virulence.</text>
</comment>
<feature type="active site" description="Charge relay system" evidence="15">
    <location>
        <position position="293"/>
    </location>
</feature>
<dbReference type="InterPro" id="IPR050819">
    <property type="entry name" value="Tripeptidyl-peptidase_I"/>
</dbReference>
<evidence type="ECO:0000256" key="9">
    <source>
        <dbReference type="ARBA" id="ARBA00022801"/>
    </source>
</evidence>
<evidence type="ECO:0000256" key="13">
    <source>
        <dbReference type="ARBA" id="ARBA00023145"/>
    </source>
</evidence>
<gene>
    <name evidence="18" type="ORF">FN846DRAFT_990049</name>
</gene>
<proteinExistence type="predicted"/>
<evidence type="ECO:0000256" key="8">
    <source>
        <dbReference type="ARBA" id="ARBA00022729"/>
    </source>
</evidence>
<dbReference type="OrthoDB" id="409122at2759"/>
<evidence type="ECO:0000313" key="18">
    <source>
        <dbReference type="EMBL" id="KAA8899486.1"/>
    </source>
</evidence>
<keyword evidence="8 16" id="KW-0732">Signal</keyword>
<dbReference type="SUPFAM" id="SSF54897">
    <property type="entry name" value="Protease propeptides/inhibitors"/>
    <property type="match status" value="1"/>
</dbReference>
<sequence length="600" mass="65638">MRIPLLLSLLPAFVLALTPADYSAYTLFESHPAPEGWRQLSTAPSPSTPITLRFHLTTSYSDLERELLTVSDPTHPRYGDYRSRESLAVLTAPANNAVETVLEWLQSTTPDVTVDGDVIKVRLTIAEAEHLLRTKYATFQNDDDGRTLVRTLSYSVPEVVKPYLATVQPTNMFTLRKLNSHIVPLHVTDAENERLAPFSAKAEADFSIASAPSCNATVTLECLAALYGFADYDATGKADVGVSGFLEQYAQYDDLQIFLQKYRPEAVGTNFTVVSVNGGQNLQNVNGTDNISEANLDIQYAVGISYPAKNTYYTTAGRPPFIPDLDVTINDSEPYLEYLEYLLKQDKLPTVISTSYGESEQTVPLSYRHTVCDLLGRLGARGVSVIFSAGDSGPGWSCRSNDGKNTPKFLPQFPAACPWVTSVGGTHHVDPEEAIYFSSGGFSETWEVPDYQRKAVKTFFESHPEAWQPFTKYFNRCGRGFPDVAGQANNYEVILHGAKQLIGGTSASAPMFSGIIALVNDYRLKMGKKPLGFLNPLLYNRPDAFTDIVNGRSSGCDGTTWGKPIAGNPAIIPGAGWNATTGWDPSTGLGTPKFEVLKNI</sequence>
<evidence type="ECO:0000256" key="7">
    <source>
        <dbReference type="ARBA" id="ARBA00022723"/>
    </source>
</evidence>
<dbReference type="InterPro" id="IPR036852">
    <property type="entry name" value="Peptidase_S8/S53_dom_sf"/>
</dbReference>
<evidence type="ECO:0000256" key="6">
    <source>
        <dbReference type="ARBA" id="ARBA00022670"/>
    </source>
</evidence>
<dbReference type="Proteomes" id="UP000326924">
    <property type="component" value="Unassembled WGS sequence"/>
</dbReference>
<keyword evidence="9 15" id="KW-0378">Hydrolase</keyword>
<keyword evidence="7 15" id="KW-0479">Metal-binding</keyword>
<dbReference type="InParanoid" id="A0A5J5EQA9"/>
<reference evidence="18 19" key="1">
    <citation type="submission" date="2019-09" db="EMBL/GenBank/DDBJ databases">
        <title>Draft genome of the ectomycorrhizal ascomycete Sphaerosporella brunnea.</title>
        <authorList>
            <consortium name="DOE Joint Genome Institute"/>
            <person name="Benucci G.M."/>
            <person name="Marozzi G."/>
            <person name="Antonielli L."/>
            <person name="Sanchez S."/>
            <person name="Marco P."/>
            <person name="Wang X."/>
            <person name="Falini L.B."/>
            <person name="Barry K."/>
            <person name="Haridas S."/>
            <person name="Lipzen A."/>
            <person name="Labutti K."/>
            <person name="Grigoriev I.V."/>
            <person name="Murat C."/>
            <person name="Martin F."/>
            <person name="Albertini E."/>
            <person name="Donnini D."/>
            <person name="Bonito G."/>
        </authorList>
    </citation>
    <scope>NUCLEOTIDE SEQUENCE [LARGE SCALE GENOMIC DNA]</scope>
    <source>
        <strain evidence="18 19">Sb_GMNB300</strain>
    </source>
</reference>
<feature type="binding site" evidence="15">
    <location>
        <position position="582"/>
    </location>
    <ligand>
        <name>Ca(2+)</name>
        <dbReference type="ChEBI" id="CHEBI:29108"/>
    </ligand>
</feature>
<evidence type="ECO:0000256" key="11">
    <source>
        <dbReference type="ARBA" id="ARBA00022837"/>
    </source>
</evidence>
<name>A0A5J5EQA9_9PEZI</name>
<keyword evidence="5" id="KW-0964">Secreted</keyword>
<dbReference type="InterPro" id="IPR000209">
    <property type="entry name" value="Peptidase_S8/S53_dom"/>
</dbReference>
<evidence type="ECO:0000256" key="14">
    <source>
        <dbReference type="ARBA" id="ARBA00023180"/>
    </source>
</evidence>
<dbReference type="AlphaFoldDB" id="A0A5J5EQA9"/>
<comment type="subcellular location">
    <subcellularLocation>
        <location evidence="3">Secreted</location>
        <location evidence="3">Extracellular space</location>
    </subcellularLocation>
</comment>
<comment type="caution">
    <text evidence="18">The sequence shown here is derived from an EMBL/GenBank/DDBJ whole genome shotgun (WGS) entry which is preliminary data.</text>
</comment>
<feature type="binding site" evidence="15">
    <location>
        <position position="547"/>
    </location>
    <ligand>
        <name>Ca(2+)</name>
        <dbReference type="ChEBI" id="CHEBI:29108"/>
    </ligand>
</feature>
<evidence type="ECO:0000256" key="2">
    <source>
        <dbReference type="ARBA" id="ARBA00002451"/>
    </source>
</evidence>
<dbReference type="CDD" id="cd04056">
    <property type="entry name" value="Peptidases_S53"/>
    <property type="match status" value="1"/>
</dbReference>
<organism evidence="18 19">
    <name type="scientific">Sphaerosporella brunnea</name>
    <dbReference type="NCBI Taxonomy" id="1250544"/>
    <lineage>
        <taxon>Eukaryota</taxon>
        <taxon>Fungi</taxon>
        <taxon>Dikarya</taxon>
        <taxon>Ascomycota</taxon>
        <taxon>Pezizomycotina</taxon>
        <taxon>Pezizomycetes</taxon>
        <taxon>Pezizales</taxon>
        <taxon>Pyronemataceae</taxon>
        <taxon>Sphaerosporella</taxon>
    </lineage>
</organism>
<dbReference type="PANTHER" id="PTHR14218:SF10">
    <property type="entry name" value="PEPTIDASE S53 DOMAIN-CONTAINING PROTEIN"/>
    <property type="match status" value="1"/>
</dbReference>
<keyword evidence="19" id="KW-1185">Reference proteome</keyword>
<feature type="binding site" evidence="15">
    <location>
        <position position="584"/>
    </location>
    <ligand>
        <name>Ca(2+)</name>
        <dbReference type="ChEBI" id="CHEBI:29108"/>
    </ligand>
</feature>
<dbReference type="InterPro" id="IPR030400">
    <property type="entry name" value="Sedolisin_dom"/>
</dbReference>
<keyword evidence="14" id="KW-0325">Glycoprotein</keyword>
<keyword evidence="12" id="KW-0843">Virulence</keyword>
<keyword evidence="6 15" id="KW-0645">Protease</keyword>
<evidence type="ECO:0000256" key="16">
    <source>
        <dbReference type="SAM" id="SignalP"/>
    </source>
</evidence>
<dbReference type="GO" id="GO:0005576">
    <property type="term" value="C:extracellular region"/>
    <property type="evidence" value="ECO:0007669"/>
    <property type="project" value="UniProtKB-SubCell"/>
</dbReference>
<evidence type="ECO:0000256" key="3">
    <source>
        <dbReference type="ARBA" id="ARBA00004239"/>
    </source>
</evidence>
<feature type="signal peptide" evidence="16">
    <location>
        <begin position="1"/>
        <end position="16"/>
    </location>
</feature>
<protein>
    <recommendedName>
        <fullName evidence="4">tripeptidyl-peptidase II</fullName>
        <ecNumber evidence="4">3.4.14.10</ecNumber>
    </recommendedName>
</protein>
<feature type="active site" description="Charge relay system" evidence="15">
    <location>
        <position position="297"/>
    </location>
</feature>
<dbReference type="SUPFAM" id="SSF52743">
    <property type="entry name" value="Subtilisin-like"/>
    <property type="match status" value="1"/>
</dbReference>
<dbReference type="EMBL" id="VXIS01000165">
    <property type="protein sequence ID" value="KAA8899486.1"/>
    <property type="molecule type" value="Genomic_DNA"/>
</dbReference>